<evidence type="ECO:0000256" key="6">
    <source>
        <dbReference type="RuleBase" id="RU366011"/>
    </source>
</evidence>
<accession>A0A379ZQF7</accession>
<comment type="similarity">
    <text evidence="6">Belongs to the peroxiredoxin family. Prx5 subfamily.</text>
</comment>
<evidence type="ECO:0000313" key="8">
    <source>
        <dbReference type="EMBL" id="SUI65788.1"/>
    </source>
</evidence>
<evidence type="ECO:0000256" key="3">
    <source>
        <dbReference type="ARBA" id="ARBA00023002"/>
    </source>
</evidence>
<dbReference type="AlphaFoldDB" id="A0A379ZQF7"/>
<keyword evidence="9" id="KW-1185">Reference proteome</keyword>
<evidence type="ECO:0000256" key="5">
    <source>
        <dbReference type="PIRSR" id="PIRSR637944-1"/>
    </source>
</evidence>
<evidence type="ECO:0000313" key="9">
    <source>
        <dbReference type="Proteomes" id="UP000254069"/>
    </source>
</evidence>
<feature type="active site" description="Cysteine sulfenic acid (-SOH) intermediate" evidence="5">
    <location>
        <position position="48"/>
    </location>
</feature>
<dbReference type="Proteomes" id="UP000254069">
    <property type="component" value="Unassembled WGS sequence"/>
</dbReference>
<dbReference type="EMBL" id="UGYO01000001">
    <property type="protein sequence ID" value="SUI65788.1"/>
    <property type="molecule type" value="Genomic_DNA"/>
</dbReference>
<evidence type="ECO:0000256" key="1">
    <source>
        <dbReference type="ARBA" id="ARBA00022559"/>
    </source>
</evidence>
<evidence type="ECO:0000256" key="2">
    <source>
        <dbReference type="ARBA" id="ARBA00022862"/>
    </source>
</evidence>
<gene>
    <name evidence="8" type="ORF">NCTC10738_01780</name>
</gene>
<dbReference type="EC" id="1.11.1.27" evidence="6"/>
<reference evidence="8 9" key="1">
    <citation type="submission" date="2018-06" db="EMBL/GenBank/DDBJ databases">
        <authorList>
            <consortium name="Pathogen Informatics"/>
            <person name="Doyle S."/>
        </authorList>
    </citation>
    <scope>NUCLEOTIDE SEQUENCE [LARGE SCALE GENOMIC DNA]</scope>
    <source>
        <strain evidence="8 9">NCTC10738</strain>
    </source>
</reference>
<dbReference type="PANTHER" id="PTHR10430:SF16">
    <property type="entry name" value="PEROXIREDOXIN-5, MITOCHONDRIAL"/>
    <property type="match status" value="1"/>
</dbReference>
<name>A0A379ZQF7_9GAMM</name>
<dbReference type="InterPro" id="IPR036249">
    <property type="entry name" value="Thioredoxin-like_sf"/>
</dbReference>
<dbReference type="GO" id="GO:0005737">
    <property type="term" value="C:cytoplasm"/>
    <property type="evidence" value="ECO:0007669"/>
    <property type="project" value="TreeGrafter"/>
</dbReference>
<dbReference type="GO" id="GO:0045454">
    <property type="term" value="P:cell redox homeostasis"/>
    <property type="evidence" value="ECO:0007669"/>
    <property type="project" value="TreeGrafter"/>
</dbReference>
<dbReference type="GO" id="GO:0034599">
    <property type="term" value="P:cellular response to oxidative stress"/>
    <property type="evidence" value="ECO:0007669"/>
    <property type="project" value="InterPro"/>
</dbReference>
<dbReference type="InterPro" id="IPR013740">
    <property type="entry name" value="Redoxin"/>
</dbReference>
<dbReference type="FunFam" id="3.40.30.10:FF:000020">
    <property type="entry name" value="Peroxiredoxin"/>
    <property type="match status" value="1"/>
</dbReference>
<dbReference type="InterPro" id="IPR013766">
    <property type="entry name" value="Thioredoxin_domain"/>
</dbReference>
<dbReference type="CDD" id="cd03013">
    <property type="entry name" value="PRX5_like"/>
    <property type="match status" value="1"/>
</dbReference>
<sequence length="157" mass="16476">MIAQGQALPDATLSQLGKEGMINHKVKELFAGKKAVLFAVPGAFTPTCSKAHLPGYVVLADELKAKGVDIIACVSVNDAFVMKAWGEAQNAGEIMMLADGDGTFTKALGLEMDTGAFGGLRSQRYAMVIDDGVVSLLNVEAPKTFEVSKAETILASL</sequence>
<dbReference type="GO" id="GO:0008379">
    <property type="term" value="F:thioredoxin peroxidase activity"/>
    <property type="evidence" value="ECO:0007669"/>
    <property type="project" value="InterPro"/>
</dbReference>
<keyword evidence="1 6" id="KW-0575">Peroxidase</keyword>
<organism evidence="8 9">
    <name type="scientific">Shewanella algae</name>
    <dbReference type="NCBI Taxonomy" id="38313"/>
    <lineage>
        <taxon>Bacteria</taxon>
        <taxon>Pseudomonadati</taxon>
        <taxon>Pseudomonadota</taxon>
        <taxon>Gammaproteobacteria</taxon>
        <taxon>Alteromonadales</taxon>
        <taxon>Shewanellaceae</taxon>
        <taxon>Shewanella</taxon>
    </lineage>
</organism>
<protein>
    <recommendedName>
        <fullName evidence="6">Glutathione-dependent peroxiredoxin</fullName>
        <ecNumber evidence="6">1.11.1.27</ecNumber>
    </recommendedName>
</protein>
<dbReference type="RefSeq" id="WP_115389567.1">
    <property type="nucleotide sequence ID" value="NZ_JADZHC010000003.1"/>
</dbReference>
<dbReference type="Gene3D" id="3.40.30.10">
    <property type="entry name" value="Glutaredoxin"/>
    <property type="match status" value="1"/>
</dbReference>
<dbReference type="SUPFAM" id="SSF52833">
    <property type="entry name" value="Thioredoxin-like"/>
    <property type="match status" value="1"/>
</dbReference>
<comment type="catalytic activity">
    <reaction evidence="6">
        <text>a hydroperoxide + 2 glutathione = an alcohol + glutathione disulfide + H2O</text>
        <dbReference type="Rhea" id="RHEA:62632"/>
        <dbReference type="ChEBI" id="CHEBI:15377"/>
        <dbReference type="ChEBI" id="CHEBI:30879"/>
        <dbReference type="ChEBI" id="CHEBI:35924"/>
        <dbReference type="ChEBI" id="CHEBI:57925"/>
        <dbReference type="ChEBI" id="CHEBI:58297"/>
        <dbReference type="EC" id="1.11.1.27"/>
    </reaction>
</comment>
<comment type="function">
    <text evidence="6">Thiol-specific peroxidase that catalyzes the reduction of hydrogen peroxide and organic hydroperoxides to water and alcohols, respectively. Plays a role in cell protection against oxidative stress by detoxifying peroxides.</text>
</comment>
<feature type="domain" description="Thioredoxin" evidence="7">
    <location>
        <begin position="2"/>
        <end position="157"/>
    </location>
</feature>
<dbReference type="Pfam" id="PF08534">
    <property type="entry name" value="Redoxin"/>
    <property type="match status" value="1"/>
</dbReference>
<evidence type="ECO:0000256" key="4">
    <source>
        <dbReference type="ARBA" id="ARBA00023284"/>
    </source>
</evidence>
<evidence type="ECO:0000259" key="7">
    <source>
        <dbReference type="PROSITE" id="PS51352"/>
    </source>
</evidence>
<proteinExistence type="inferred from homology"/>
<dbReference type="PROSITE" id="PS51352">
    <property type="entry name" value="THIOREDOXIN_2"/>
    <property type="match status" value="1"/>
</dbReference>
<dbReference type="InterPro" id="IPR037944">
    <property type="entry name" value="PRX5-like"/>
</dbReference>
<dbReference type="PANTHER" id="PTHR10430">
    <property type="entry name" value="PEROXIREDOXIN"/>
    <property type="match status" value="1"/>
</dbReference>
<keyword evidence="2 6" id="KW-0049">Antioxidant</keyword>
<dbReference type="GO" id="GO:0042744">
    <property type="term" value="P:hydrogen peroxide catabolic process"/>
    <property type="evidence" value="ECO:0007669"/>
    <property type="project" value="TreeGrafter"/>
</dbReference>
<keyword evidence="4 6" id="KW-0676">Redox-active center</keyword>
<keyword evidence="3 6" id="KW-0560">Oxidoreductase</keyword>